<sequence>MTTDLSPAKQALLAQRLRRRAAVATVTPRPPGTPPPLSHAQERFWFLEQYLPGTAAYVVPFAVRLEGPLDEDCLRSALRDVTARHESLRTRFVTTADGLPEAVVDAEPRTPLRVADLAASGDHAGDGVIGAARELIQQETARPFDLERGPLLRALLVRLGPGDHVLLLTMHHAVTDGRSCDVLIGEILALHDAHVSGAPAALDPPAPVGYGDYAAWQRRRVGTPEYRRDVEYWTARLAGVPALDLPADLPRPPVHGFDGATHGFPLDPALAAAVTRLSAAHGATPYMTLMAVLQMLLGRHAGAEDFAVGSPVSGRSLPELETAVGVFVNTLPMRADLSGDPVFTDLLARCRETALDAYAHQELPFDQMVNELAVERDVSRSPVFQVMFALQNYRGKDGHAPRPAGFTLTGFPFRTAVTRFDLALYVHETPEGGLWGDLAYSTALFLPETARRMAEHFESLLRAVVADPGLPVSRYPLPPGDAPEFAASPAPEPPAYELLHDIVTARAALDPGAAAVVHGEVSLTYAELDTRSNRLAHHLAGLGVGPGERVAVFLEQSAGLAVAVAGVLKTGAAYVPLDHEHPAERLAHALADAGVRVAVTTAALAPGLPLADGARAVLLDGGLLDGPDPGPLASGATGRDVAYVIYTSGTTGRPKGVAVQHREILRYLSGVRERFEDAMRRTPAAPGKSAGPAAGTGEGFASGAAGAGTGNGFAPGDGFALLQSPAFDFGVTVFYLSLLTGGTLHLIPSRTAAPDLAAYFAAHRIDHLKITPSHLAALLAESEPDALLPRRLLVLGGEASPWAWARDLAARGRCAVVNHYGPTEATVGVTTFRVDPAVPAAGPVLPIGRPMPGARVYVLDEHLRPVPPGVPGEIHLGGERLARGYLGRPTTTAERFVPDPYGEPGARMYRTGDLGRWTPDGDLRFLGRRDLQVKVRGHRVELGEIDHTVQEHPAVAQAVTDLRERGLVAYLVGADEDPEARPGTGELRAWLRERLPDYMVPVRYVWLDAIPLKSHGKVDRAALPEPGDAPAGEGAEHAAPLGPLEEAVAAIWAAVLGVERVGALDDFFDLGGHSLLAMQVIARLRGLEARPVTIMDLFAHPTVRALARLMGTEDDGPRKLLHRLTPARPATATLVCAPYGGGSAVIYKHLADALPGDWALYSIAVPGHELGEEARPIEEVAAGCAEEILAGIEGPLVVYGHCGLGVMLVTEMVRRLAAEGREVAAVYLGGIFPFARPRGFSRRLSDMMEHLRSDQMMANALTAAGMDLDEVDPEQVRLIIRNRRKGTREAEAYFGRLFEEGAPPLRTPVIAVVGERDPATEFYQERFREWHCVTRSASLVVLDEAGHFFLKYRAAELAAVLTEIHPAVATGDVEPYLRREDSTWWLHGTSTLTPESPESPQDEPDGPGAPPPPEAPRRAQAWSTGPRPSMGRFAVVAAGQLVSITGSALTEFAIPIWIYLTTGSLADFALFAVLGLVPGMLVSPLAGAIVDRSNRRLVMLAGDVGAGGTQLVLGLLLWTGNLQIWHIYPLLVGLSIALTFQRLAYGSAIPQLVPKRYLGHANGVVQMVTGTAQLIVPLVAAGLMATIGLSGILIVDVASYAVAIISVALTRFPAAMAWRRRESVLAEMIQGFRYSWGNPSFRAMLGFFAVLNIFLSPLFLMISPLVLSTGTLADVGRVAFAGGLGAFMGGLVMTVWGGPRRRRMRGVLLSTLALALFCMITGLRSDLLVIGIGAFGMSMWLALLNGVYATIIQVKVPQRFHGRVIALNTLVAWSTLPLGFGLVAPYGTAVFEPLLAHGGPLAGTVGTVIGEGPGRGIGFMYVCFALAMAVTALVALRVRALSRFDDVVPDALPDDLVGVEALRARSSVRRSGPADG</sequence>
<dbReference type="PANTHER" id="PTHR45527:SF1">
    <property type="entry name" value="FATTY ACID SYNTHASE"/>
    <property type="match status" value="1"/>
</dbReference>
<comment type="cofactor">
    <cofactor evidence="1">
        <name>pantetheine 4'-phosphate</name>
        <dbReference type="ChEBI" id="CHEBI:47942"/>
    </cofactor>
</comment>
<dbReference type="PROSITE" id="PS50075">
    <property type="entry name" value="CARRIER"/>
    <property type="match status" value="1"/>
</dbReference>
<dbReference type="InterPro" id="IPR009081">
    <property type="entry name" value="PP-bd_ACP"/>
</dbReference>
<evidence type="ECO:0000256" key="1">
    <source>
        <dbReference type="ARBA" id="ARBA00001957"/>
    </source>
</evidence>
<dbReference type="SMART" id="SM00823">
    <property type="entry name" value="PKS_PP"/>
    <property type="match status" value="1"/>
</dbReference>
<keyword evidence="5" id="KW-0472">Membrane</keyword>
<accession>A0ABW1NB93</accession>
<dbReference type="SUPFAM" id="SSF103473">
    <property type="entry name" value="MFS general substrate transporter"/>
    <property type="match status" value="1"/>
</dbReference>
<protein>
    <submittedName>
        <fullName evidence="7">MFS transporter</fullName>
    </submittedName>
</protein>
<dbReference type="SUPFAM" id="SSF56801">
    <property type="entry name" value="Acetyl-CoA synthetase-like"/>
    <property type="match status" value="1"/>
</dbReference>
<dbReference type="InterPro" id="IPR000873">
    <property type="entry name" value="AMP-dep_synth/lig_dom"/>
</dbReference>
<dbReference type="PANTHER" id="PTHR45527">
    <property type="entry name" value="NONRIBOSOMAL PEPTIDE SYNTHETASE"/>
    <property type="match status" value="1"/>
</dbReference>
<dbReference type="InterPro" id="IPR006162">
    <property type="entry name" value="Ppantetheine_attach_site"/>
</dbReference>
<evidence type="ECO:0000256" key="3">
    <source>
        <dbReference type="ARBA" id="ARBA00022553"/>
    </source>
</evidence>
<dbReference type="Gene3D" id="3.40.50.1820">
    <property type="entry name" value="alpha/beta hydrolase"/>
    <property type="match status" value="1"/>
</dbReference>
<dbReference type="Proteomes" id="UP001596137">
    <property type="component" value="Unassembled WGS sequence"/>
</dbReference>
<evidence type="ECO:0000256" key="4">
    <source>
        <dbReference type="SAM" id="MobiDB-lite"/>
    </source>
</evidence>
<dbReference type="InterPro" id="IPR042099">
    <property type="entry name" value="ANL_N_sf"/>
</dbReference>
<dbReference type="Gene3D" id="1.20.1250.20">
    <property type="entry name" value="MFS general substrate transporter like domains"/>
    <property type="match status" value="1"/>
</dbReference>
<dbReference type="InterPro" id="IPR011701">
    <property type="entry name" value="MFS"/>
</dbReference>
<dbReference type="SUPFAM" id="SSF53474">
    <property type="entry name" value="alpha/beta-Hydrolases"/>
    <property type="match status" value="1"/>
</dbReference>
<dbReference type="PROSITE" id="PS00455">
    <property type="entry name" value="AMP_BINDING"/>
    <property type="match status" value="1"/>
</dbReference>
<keyword evidence="2" id="KW-0596">Phosphopantetheine</keyword>
<dbReference type="PROSITE" id="PS00012">
    <property type="entry name" value="PHOSPHOPANTETHEINE"/>
    <property type="match status" value="1"/>
</dbReference>
<feature type="transmembrane region" description="Helical" evidence="5">
    <location>
        <begin position="1729"/>
        <end position="1752"/>
    </location>
</feature>
<dbReference type="Pfam" id="PF13193">
    <property type="entry name" value="AMP-binding_C"/>
    <property type="match status" value="1"/>
</dbReference>
<dbReference type="InterPro" id="IPR020845">
    <property type="entry name" value="AMP-binding_CS"/>
</dbReference>
<dbReference type="SUPFAM" id="SSF52777">
    <property type="entry name" value="CoA-dependent acyltransferases"/>
    <property type="match status" value="2"/>
</dbReference>
<reference evidence="8" key="1">
    <citation type="journal article" date="2019" name="Int. J. Syst. Evol. Microbiol.">
        <title>The Global Catalogue of Microorganisms (GCM) 10K type strain sequencing project: providing services to taxonomists for standard genome sequencing and annotation.</title>
        <authorList>
            <consortium name="The Broad Institute Genomics Platform"/>
            <consortium name="The Broad Institute Genome Sequencing Center for Infectious Disease"/>
            <person name="Wu L."/>
            <person name="Ma J."/>
        </authorList>
    </citation>
    <scope>NUCLEOTIDE SEQUENCE [LARGE SCALE GENOMIC DNA]</scope>
    <source>
        <strain evidence="8">JCM 30346</strain>
    </source>
</reference>
<organism evidence="7 8">
    <name type="scientific">Sphaerisporangium aureirubrum</name>
    <dbReference type="NCBI Taxonomy" id="1544736"/>
    <lineage>
        <taxon>Bacteria</taxon>
        <taxon>Bacillati</taxon>
        <taxon>Actinomycetota</taxon>
        <taxon>Actinomycetes</taxon>
        <taxon>Streptosporangiales</taxon>
        <taxon>Streptosporangiaceae</taxon>
        <taxon>Sphaerisporangium</taxon>
    </lineage>
</organism>
<dbReference type="EMBL" id="JBHSRF010000005">
    <property type="protein sequence ID" value="MFC6080610.1"/>
    <property type="molecule type" value="Genomic_DNA"/>
</dbReference>
<dbReference type="Pfam" id="PF00501">
    <property type="entry name" value="AMP-binding"/>
    <property type="match status" value="1"/>
</dbReference>
<dbReference type="CDD" id="cd19531">
    <property type="entry name" value="LCL_NRPS-like"/>
    <property type="match status" value="1"/>
</dbReference>
<feature type="transmembrane region" description="Helical" evidence="5">
    <location>
        <begin position="1468"/>
        <end position="1490"/>
    </location>
</feature>
<comment type="caution">
    <text evidence="7">The sequence shown here is derived from an EMBL/GenBank/DDBJ whole genome shotgun (WGS) entry which is preliminary data.</text>
</comment>
<dbReference type="Gene3D" id="3.40.50.980">
    <property type="match status" value="2"/>
</dbReference>
<dbReference type="Gene3D" id="3.30.559.30">
    <property type="entry name" value="Nonribosomal peptide synthetase, condensation domain"/>
    <property type="match status" value="1"/>
</dbReference>
<dbReference type="InterPro" id="IPR025110">
    <property type="entry name" value="AMP-bd_C"/>
</dbReference>
<feature type="transmembrane region" description="Helical" evidence="5">
    <location>
        <begin position="1764"/>
        <end position="1786"/>
    </location>
</feature>
<feature type="region of interest" description="Disordered" evidence="4">
    <location>
        <begin position="1388"/>
        <end position="1426"/>
    </location>
</feature>
<keyword evidence="8" id="KW-1185">Reference proteome</keyword>
<feature type="transmembrane region" description="Helical" evidence="5">
    <location>
        <begin position="1497"/>
        <end position="1518"/>
    </location>
</feature>
<evidence type="ECO:0000259" key="6">
    <source>
        <dbReference type="PROSITE" id="PS50075"/>
    </source>
</evidence>
<dbReference type="Pfam" id="PF00975">
    <property type="entry name" value="Thioesterase"/>
    <property type="match status" value="1"/>
</dbReference>
<proteinExistence type="predicted"/>
<feature type="domain" description="Carrier" evidence="6">
    <location>
        <begin position="1039"/>
        <end position="1114"/>
    </location>
</feature>
<dbReference type="InterPro" id="IPR045851">
    <property type="entry name" value="AMP-bd_C_sf"/>
</dbReference>
<feature type="transmembrane region" description="Helical" evidence="5">
    <location>
        <begin position="1587"/>
        <end position="1612"/>
    </location>
</feature>
<name>A0ABW1NB93_9ACTN</name>
<dbReference type="Gene3D" id="3.40.50.12780">
    <property type="entry name" value="N-terminal domain of ligase-like"/>
    <property type="match status" value="1"/>
</dbReference>
<dbReference type="Gene3D" id="3.30.559.10">
    <property type="entry name" value="Chloramphenicol acetyltransferase-like domain"/>
    <property type="match status" value="1"/>
</dbReference>
<feature type="transmembrane region" description="Helical" evidence="5">
    <location>
        <begin position="1678"/>
        <end position="1699"/>
    </location>
</feature>
<feature type="transmembrane region" description="Helical" evidence="5">
    <location>
        <begin position="1524"/>
        <end position="1545"/>
    </location>
</feature>
<dbReference type="InterPro" id="IPR001031">
    <property type="entry name" value="Thioesterase"/>
</dbReference>
<dbReference type="InterPro" id="IPR020806">
    <property type="entry name" value="PKS_PP-bd"/>
</dbReference>
<feature type="transmembrane region" description="Helical" evidence="5">
    <location>
        <begin position="1557"/>
        <end position="1581"/>
    </location>
</feature>
<evidence type="ECO:0000313" key="8">
    <source>
        <dbReference type="Proteomes" id="UP001596137"/>
    </source>
</evidence>
<dbReference type="Gene3D" id="1.10.1200.10">
    <property type="entry name" value="ACP-like"/>
    <property type="match status" value="1"/>
</dbReference>
<dbReference type="InterPro" id="IPR036259">
    <property type="entry name" value="MFS_trans_sf"/>
</dbReference>
<evidence type="ECO:0000256" key="5">
    <source>
        <dbReference type="SAM" id="Phobius"/>
    </source>
</evidence>
<dbReference type="RefSeq" id="WP_380747570.1">
    <property type="nucleotide sequence ID" value="NZ_JBHSRF010000005.1"/>
</dbReference>
<keyword evidence="5" id="KW-1133">Transmembrane helix</keyword>
<dbReference type="Pfam" id="PF00668">
    <property type="entry name" value="Condensation"/>
    <property type="match status" value="1"/>
</dbReference>
<feature type="transmembrane region" description="Helical" evidence="5">
    <location>
        <begin position="1706"/>
        <end position="1723"/>
    </location>
</feature>
<dbReference type="Gene3D" id="3.30.300.30">
    <property type="match status" value="1"/>
</dbReference>
<dbReference type="InterPro" id="IPR023213">
    <property type="entry name" value="CAT-like_dom_sf"/>
</dbReference>
<dbReference type="Pfam" id="PF00550">
    <property type="entry name" value="PP-binding"/>
    <property type="match status" value="1"/>
</dbReference>
<keyword evidence="3" id="KW-0597">Phosphoprotein</keyword>
<dbReference type="InterPro" id="IPR036736">
    <property type="entry name" value="ACP-like_sf"/>
</dbReference>
<keyword evidence="5" id="KW-0812">Transmembrane</keyword>
<evidence type="ECO:0000313" key="7">
    <source>
        <dbReference type="EMBL" id="MFC6080610.1"/>
    </source>
</evidence>
<dbReference type="CDD" id="cd05930">
    <property type="entry name" value="A_NRPS"/>
    <property type="match status" value="1"/>
</dbReference>
<feature type="transmembrane region" description="Helical" evidence="5">
    <location>
        <begin position="1817"/>
        <end position="1836"/>
    </location>
</feature>
<dbReference type="CDD" id="cd06173">
    <property type="entry name" value="MFS_MefA_like"/>
    <property type="match status" value="1"/>
</dbReference>
<feature type="transmembrane region" description="Helical" evidence="5">
    <location>
        <begin position="1643"/>
        <end position="1666"/>
    </location>
</feature>
<dbReference type="InterPro" id="IPR001242">
    <property type="entry name" value="Condensation_dom"/>
</dbReference>
<gene>
    <name evidence="7" type="ORF">ACFP1K_05535</name>
</gene>
<dbReference type="Pfam" id="PF07690">
    <property type="entry name" value="MFS_1"/>
    <property type="match status" value="1"/>
</dbReference>
<evidence type="ECO:0000256" key="2">
    <source>
        <dbReference type="ARBA" id="ARBA00022450"/>
    </source>
</evidence>
<dbReference type="InterPro" id="IPR029058">
    <property type="entry name" value="AB_hydrolase_fold"/>
</dbReference>